<accession>A0ABZ0UL95</accession>
<name>A0ABZ0UL95_9RICK</name>
<comment type="similarity">
    <text evidence="5">Belongs to the TatC family.</text>
</comment>
<feature type="transmembrane region" description="Helical" evidence="5">
    <location>
        <begin position="83"/>
        <end position="104"/>
    </location>
</feature>
<organism evidence="6 7">
    <name type="scientific">Candidatus Bandiella euplotis</name>
    <dbReference type="NCBI Taxonomy" id="1664265"/>
    <lineage>
        <taxon>Bacteria</taxon>
        <taxon>Pseudomonadati</taxon>
        <taxon>Pseudomonadota</taxon>
        <taxon>Alphaproteobacteria</taxon>
        <taxon>Rickettsiales</taxon>
        <taxon>Candidatus Midichloriaceae</taxon>
        <taxon>Candidatus Bandiella</taxon>
    </lineage>
</organism>
<feature type="transmembrane region" description="Helical" evidence="5">
    <location>
        <begin position="172"/>
        <end position="193"/>
    </location>
</feature>
<dbReference type="EMBL" id="CP110820">
    <property type="protein sequence ID" value="WPX96457.1"/>
    <property type="molecule type" value="Genomic_DNA"/>
</dbReference>
<feature type="transmembrane region" description="Helical" evidence="5">
    <location>
        <begin position="116"/>
        <end position="138"/>
    </location>
</feature>
<evidence type="ECO:0000256" key="1">
    <source>
        <dbReference type="ARBA" id="ARBA00004141"/>
    </source>
</evidence>
<gene>
    <name evidence="5" type="primary">tatC</name>
    <name evidence="6" type="ORF">Bandiella_00571</name>
</gene>
<keyword evidence="5" id="KW-0653">Protein transport</keyword>
<evidence type="ECO:0000313" key="6">
    <source>
        <dbReference type="EMBL" id="WPX96457.1"/>
    </source>
</evidence>
<dbReference type="PANTHER" id="PTHR30371:SF0">
    <property type="entry name" value="SEC-INDEPENDENT PROTEIN TRANSLOCASE PROTEIN TATC, CHLOROPLASTIC-RELATED"/>
    <property type="match status" value="1"/>
</dbReference>
<reference evidence="6 7" key="1">
    <citation type="submission" date="2022-11" db="EMBL/GenBank/DDBJ databases">
        <title>Host association and intracellularity evolved multiple times independently in the Rickettsiales.</title>
        <authorList>
            <person name="Castelli M."/>
            <person name="Nardi T."/>
            <person name="Gammuto L."/>
            <person name="Bellinzona G."/>
            <person name="Sabaneyeva E."/>
            <person name="Potekhin A."/>
            <person name="Serra V."/>
            <person name="Petroni G."/>
            <person name="Sassera D."/>
        </authorList>
    </citation>
    <scope>NUCLEOTIDE SEQUENCE [LARGE SCALE GENOMIC DNA]</scope>
    <source>
        <strain evidence="6 7">NDG2</strain>
    </source>
</reference>
<dbReference type="PANTHER" id="PTHR30371">
    <property type="entry name" value="SEC-INDEPENDENT PROTEIN TRANSLOCASE PROTEIN TATC"/>
    <property type="match status" value="1"/>
</dbReference>
<dbReference type="RefSeq" id="WP_323733250.1">
    <property type="nucleotide sequence ID" value="NZ_CP110820.1"/>
</dbReference>
<keyword evidence="5" id="KW-0813">Transport</keyword>
<comment type="subcellular location">
    <subcellularLocation>
        <location evidence="5">Cell membrane</location>
        <topology evidence="5">Multi-pass membrane protein</topology>
    </subcellularLocation>
    <subcellularLocation>
        <location evidence="1">Membrane</location>
        <topology evidence="1">Multi-pass membrane protein</topology>
    </subcellularLocation>
</comment>
<dbReference type="Pfam" id="PF00902">
    <property type="entry name" value="TatC"/>
    <property type="match status" value="1"/>
</dbReference>
<dbReference type="PRINTS" id="PR01840">
    <property type="entry name" value="TATCFAMILY"/>
</dbReference>
<keyword evidence="5" id="KW-0811">Translocation</keyword>
<dbReference type="InterPro" id="IPR002033">
    <property type="entry name" value="TatC"/>
</dbReference>
<keyword evidence="5" id="KW-1003">Cell membrane</keyword>
<keyword evidence="7" id="KW-1185">Reference proteome</keyword>
<dbReference type="InterPro" id="IPR019820">
    <property type="entry name" value="Sec-indep_translocase_CS"/>
</dbReference>
<comment type="caution">
    <text evidence="5">Lacks conserved residue(s) required for the propagation of feature annotation.</text>
</comment>
<sequence length="254" mass="29562">MQRKKEEKSHSLKKFSIEEHLWELKSRVIKIVIFFMVSTVVTFQFAWDIFAVLSKPLVILIGTGEFHFIYTKLTEGFITELKISFIFAIFLTLPFFFFQFYKFVAPGLYKQEKVIVAPYLIFSPILFMMGAFLVYFVVMPITWRFFASFQNLNYLSGTPIKLEAKISEYLDLVIELFISFGIAFQLPIVLVMLTKLKIITISQLVKFRRYSIVLIFILAAILTPPDVLSQIILALPLMLLYEISILCCKKVNPK</sequence>
<dbReference type="PROSITE" id="PS01218">
    <property type="entry name" value="TATC"/>
    <property type="match status" value="1"/>
</dbReference>
<proteinExistence type="inferred from homology"/>
<keyword evidence="3 5" id="KW-1133">Transmembrane helix</keyword>
<evidence type="ECO:0000256" key="4">
    <source>
        <dbReference type="ARBA" id="ARBA00023136"/>
    </source>
</evidence>
<dbReference type="Proteomes" id="UP001327219">
    <property type="component" value="Chromosome"/>
</dbReference>
<evidence type="ECO:0000256" key="2">
    <source>
        <dbReference type="ARBA" id="ARBA00022692"/>
    </source>
</evidence>
<dbReference type="NCBIfam" id="TIGR00945">
    <property type="entry name" value="tatC"/>
    <property type="match status" value="1"/>
</dbReference>
<evidence type="ECO:0000256" key="5">
    <source>
        <dbReference type="HAMAP-Rule" id="MF_00902"/>
    </source>
</evidence>
<feature type="transmembrane region" description="Helical" evidence="5">
    <location>
        <begin position="28"/>
        <end position="47"/>
    </location>
</feature>
<evidence type="ECO:0000256" key="3">
    <source>
        <dbReference type="ARBA" id="ARBA00022989"/>
    </source>
</evidence>
<comment type="subunit">
    <text evidence="5">The Tat system comprises two distinct complexes: a TatABC complex, containing multiple copies of TatA, TatB and TatC subunits, and a separate TatA complex, containing only TatA subunits. Substrates initially bind to the TatABC complex, which probably triggers association of the separate TatA complex to form the active translocon.</text>
</comment>
<comment type="function">
    <text evidence="5">Part of the twin-arginine translocation (Tat) system that transports large folded proteins containing a characteristic twin-arginine motif in their signal peptide across membranes. Together with TatB, TatC is part of a receptor directly interacting with Tat signal peptides.</text>
</comment>
<evidence type="ECO:0000313" key="7">
    <source>
        <dbReference type="Proteomes" id="UP001327219"/>
    </source>
</evidence>
<dbReference type="HAMAP" id="MF_00902">
    <property type="entry name" value="TatC"/>
    <property type="match status" value="1"/>
</dbReference>
<keyword evidence="2 5" id="KW-0812">Transmembrane</keyword>
<protein>
    <recommendedName>
        <fullName evidence="5">Sec-independent protein translocase protein TatC</fullName>
    </recommendedName>
</protein>
<keyword evidence="4 5" id="KW-0472">Membrane</keyword>